<dbReference type="InterPro" id="IPR001173">
    <property type="entry name" value="Glyco_trans_2-like"/>
</dbReference>
<dbReference type="PANTHER" id="PTHR43398:SF1">
    <property type="entry name" value="DOLICHOL-PHOSPHATE MANNOSYLTRANSFERASE SUBUNIT 1"/>
    <property type="match status" value="1"/>
</dbReference>
<dbReference type="InterPro" id="IPR039528">
    <property type="entry name" value="DPM1-like"/>
</dbReference>
<dbReference type="GO" id="GO:0016020">
    <property type="term" value="C:membrane"/>
    <property type="evidence" value="ECO:0007669"/>
    <property type="project" value="GOC"/>
</dbReference>
<dbReference type="InterPro" id="IPR029044">
    <property type="entry name" value="Nucleotide-diphossugar_trans"/>
</dbReference>
<name>A0A1F6GKS3_9BACT</name>
<dbReference type="GO" id="GO:0004582">
    <property type="term" value="F:dolichyl-phosphate beta-D-mannosyltransferase activity"/>
    <property type="evidence" value="ECO:0007669"/>
    <property type="project" value="InterPro"/>
</dbReference>
<accession>A0A1F6GKS3</accession>
<evidence type="ECO:0000256" key="1">
    <source>
        <dbReference type="ARBA" id="ARBA00006739"/>
    </source>
</evidence>
<reference evidence="5 6" key="1">
    <citation type="journal article" date="2016" name="Nat. Commun.">
        <title>Thousands of microbial genomes shed light on interconnected biogeochemical processes in an aquifer system.</title>
        <authorList>
            <person name="Anantharaman K."/>
            <person name="Brown C.T."/>
            <person name="Hug L.A."/>
            <person name="Sharon I."/>
            <person name="Castelle C.J."/>
            <person name="Probst A.J."/>
            <person name="Thomas B.C."/>
            <person name="Singh A."/>
            <person name="Wilkins M.J."/>
            <person name="Karaoz U."/>
            <person name="Brodie E.L."/>
            <person name="Williams K.H."/>
            <person name="Hubbard S.S."/>
            <person name="Banfield J.F."/>
        </authorList>
    </citation>
    <scope>NUCLEOTIDE SEQUENCE [LARGE SCALE GENOMIC DNA]</scope>
</reference>
<feature type="domain" description="Glycosyltransferase 2-like" evidence="4">
    <location>
        <begin position="5"/>
        <end position="169"/>
    </location>
</feature>
<evidence type="ECO:0000256" key="2">
    <source>
        <dbReference type="ARBA" id="ARBA00022676"/>
    </source>
</evidence>
<dbReference type="Gene3D" id="3.90.550.10">
    <property type="entry name" value="Spore Coat Polysaccharide Biosynthesis Protein SpsA, Chain A"/>
    <property type="match status" value="1"/>
</dbReference>
<dbReference type="CDD" id="cd06442">
    <property type="entry name" value="DPM1_like"/>
    <property type="match status" value="1"/>
</dbReference>
<comment type="caution">
    <text evidence="5">The sequence shown here is derived from an EMBL/GenBank/DDBJ whole genome shotgun (WGS) entry which is preliminary data.</text>
</comment>
<dbReference type="EMBL" id="MFMY01000041">
    <property type="protein sequence ID" value="OGG98716.1"/>
    <property type="molecule type" value="Genomic_DNA"/>
</dbReference>
<keyword evidence="3" id="KW-0808">Transferase</keyword>
<proteinExistence type="inferred from homology"/>
<dbReference type="SUPFAM" id="SSF53448">
    <property type="entry name" value="Nucleotide-diphospho-sugar transferases"/>
    <property type="match status" value="1"/>
</dbReference>
<gene>
    <name evidence="5" type="ORF">A3E04_00120</name>
</gene>
<evidence type="ECO:0000256" key="3">
    <source>
        <dbReference type="ARBA" id="ARBA00022679"/>
    </source>
</evidence>
<keyword evidence="2" id="KW-0328">Glycosyltransferase</keyword>
<protein>
    <recommendedName>
        <fullName evidence="4">Glycosyltransferase 2-like domain-containing protein</fullName>
    </recommendedName>
</protein>
<organism evidence="5 6">
    <name type="scientific">Candidatus Kuenenbacteria bacterium RIFCSPHIGHO2_12_FULL_42_14</name>
    <dbReference type="NCBI Taxonomy" id="1798563"/>
    <lineage>
        <taxon>Bacteria</taxon>
        <taxon>Candidatus Kueneniibacteriota</taxon>
    </lineage>
</organism>
<dbReference type="Proteomes" id="UP000176968">
    <property type="component" value="Unassembled WGS sequence"/>
</dbReference>
<dbReference type="AlphaFoldDB" id="A0A1F6GKS3"/>
<evidence type="ECO:0000313" key="6">
    <source>
        <dbReference type="Proteomes" id="UP000176968"/>
    </source>
</evidence>
<comment type="similarity">
    <text evidence="1">Belongs to the glycosyltransferase 2 family.</text>
</comment>
<evidence type="ECO:0000313" key="5">
    <source>
        <dbReference type="EMBL" id="OGG98716.1"/>
    </source>
</evidence>
<dbReference type="Pfam" id="PF00535">
    <property type="entry name" value="Glycos_transf_2"/>
    <property type="match status" value="1"/>
</dbReference>
<dbReference type="GO" id="GO:0009247">
    <property type="term" value="P:glycolipid biosynthetic process"/>
    <property type="evidence" value="ECO:0007669"/>
    <property type="project" value="TreeGrafter"/>
</dbReference>
<dbReference type="PANTHER" id="PTHR43398">
    <property type="entry name" value="DOLICHOL-PHOSPHATE MANNOSYLTRANSFERASE SUBUNIT 1"/>
    <property type="match status" value="1"/>
</dbReference>
<sequence>MNTVIVLPTYNEADNLPRLVEAVFALKINDLKIIVVDDNSPDGTGGIADELAVKYPLSVIHRSGKLGLGSAYLAGFKKAIQMDADLIFEMDADFSHNPKEIPNFIKEIANGYDLVVGSRRVEGGRVDGWNFQRDLQSRAAMGFARFILGLKTKDITSGFRCYRREMFERINLDKIKSNGYAFQEEMLYRCEAVGFKIKEIPINFVDRALGQSKLGLKDILEFFMTVIKLKMDKLS</sequence>
<evidence type="ECO:0000259" key="4">
    <source>
        <dbReference type="Pfam" id="PF00535"/>
    </source>
</evidence>
<dbReference type="FunFam" id="3.90.550.10:FF:000122">
    <property type="entry name" value="Dolichol-phosphate mannosyltransferase subunit 1"/>
    <property type="match status" value="1"/>
</dbReference>